<keyword evidence="3" id="KW-1185">Reference proteome</keyword>
<dbReference type="RefSeq" id="WP_338599469.1">
    <property type="nucleotide sequence ID" value="NZ_CP146016.1"/>
</dbReference>
<keyword evidence="1" id="KW-0472">Membrane</keyword>
<name>A0AAX4KYD9_9CREN</name>
<keyword evidence="1" id="KW-1133">Transmembrane helix</keyword>
<reference evidence="2 3" key="1">
    <citation type="submission" date="2024-02" db="EMBL/GenBank/DDBJ databases">
        <title>STSV induces naive adaptation in Sulfolobus.</title>
        <authorList>
            <person name="Xiang X."/>
            <person name="Song M."/>
        </authorList>
    </citation>
    <scope>NUCLEOTIDE SEQUENCE [LARGE SCALE GENOMIC DNA]</scope>
    <source>
        <strain evidence="2 3">RT2</strain>
    </source>
</reference>
<evidence type="ECO:0008006" key="4">
    <source>
        <dbReference type="Google" id="ProtNLM"/>
    </source>
</evidence>
<sequence length="149" mass="17981">MDWREKKVEERIHNDVDNCIDLEFKIYDNKYLAYKNLIIPFFTNYKIALILTAIGRIKESRMYYRNQNTSIYVEDKFIFEIDTNNVEIRKSKICGNFGSTQLNYCIGNKQFMIISKNKELAINAYKEFNDLINYVRRNRQYLCNSIPLW</sequence>
<dbReference type="EMBL" id="CP146016">
    <property type="protein sequence ID" value="WWQ59805.1"/>
    <property type="molecule type" value="Genomic_DNA"/>
</dbReference>
<proteinExistence type="predicted"/>
<dbReference type="GeneID" id="89337103"/>
<evidence type="ECO:0000313" key="2">
    <source>
        <dbReference type="EMBL" id="WWQ59805.1"/>
    </source>
</evidence>
<evidence type="ECO:0000313" key="3">
    <source>
        <dbReference type="Proteomes" id="UP001432202"/>
    </source>
</evidence>
<gene>
    <name evidence="2" type="ORF">V6M85_10000</name>
</gene>
<dbReference type="Proteomes" id="UP001432202">
    <property type="component" value="Chromosome"/>
</dbReference>
<protein>
    <recommendedName>
        <fullName evidence="4">YokE-like PH domain-containing protein</fullName>
    </recommendedName>
</protein>
<feature type="transmembrane region" description="Helical" evidence="1">
    <location>
        <begin position="37"/>
        <end position="57"/>
    </location>
</feature>
<evidence type="ECO:0000256" key="1">
    <source>
        <dbReference type="SAM" id="Phobius"/>
    </source>
</evidence>
<keyword evidence="1" id="KW-0812">Transmembrane</keyword>
<organism evidence="2 3">
    <name type="scientific">Sulfolobus tengchongensis</name>
    <dbReference type="NCBI Taxonomy" id="207809"/>
    <lineage>
        <taxon>Archaea</taxon>
        <taxon>Thermoproteota</taxon>
        <taxon>Thermoprotei</taxon>
        <taxon>Sulfolobales</taxon>
        <taxon>Sulfolobaceae</taxon>
        <taxon>Sulfolobus</taxon>
    </lineage>
</organism>
<dbReference type="AlphaFoldDB" id="A0AAX4KYD9"/>
<accession>A0AAX4KYD9</accession>